<comment type="similarity">
    <text evidence="1">Belongs to the short-chain dehydrogenases/reductases (SDR) family.</text>
</comment>
<dbReference type="Pfam" id="PF13561">
    <property type="entry name" value="adh_short_C2"/>
    <property type="match status" value="1"/>
</dbReference>
<evidence type="ECO:0000256" key="1">
    <source>
        <dbReference type="ARBA" id="ARBA00006484"/>
    </source>
</evidence>
<dbReference type="PRINTS" id="PR00080">
    <property type="entry name" value="SDRFAMILY"/>
</dbReference>
<dbReference type="RefSeq" id="WP_345416169.1">
    <property type="nucleotide sequence ID" value="NZ_BAABGT010000030.1"/>
</dbReference>
<comment type="caution">
    <text evidence="4">The sequence shown here is derived from an EMBL/GenBank/DDBJ whole genome shotgun (WGS) entry which is preliminary data.</text>
</comment>
<organism evidence="4 5">
    <name type="scientific">Pseudonocardia xishanensis</name>
    <dbReference type="NCBI Taxonomy" id="630995"/>
    <lineage>
        <taxon>Bacteria</taxon>
        <taxon>Bacillati</taxon>
        <taxon>Actinomycetota</taxon>
        <taxon>Actinomycetes</taxon>
        <taxon>Pseudonocardiales</taxon>
        <taxon>Pseudonocardiaceae</taxon>
        <taxon>Pseudonocardia</taxon>
    </lineage>
</organism>
<dbReference type="CDD" id="cd05233">
    <property type="entry name" value="SDR_c"/>
    <property type="match status" value="1"/>
</dbReference>
<evidence type="ECO:0000313" key="5">
    <source>
        <dbReference type="Proteomes" id="UP001501598"/>
    </source>
</evidence>
<accession>A0ABP8RRN1</accession>
<keyword evidence="3" id="KW-0520">NAD</keyword>
<dbReference type="PROSITE" id="PS00061">
    <property type="entry name" value="ADH_SHORT"/>
    <property type="match status" value="1"/>
</dbReference>
<dbReference type="SUPFAM" id="SSF51735">
    <property type="entry name" value="NAD(P)-binding Rossmann-fold domains"/>
    <property type="match status" value="1"/>
</dbReference>
<dbReference type="InterPro" id="IPR023985">
    <property type="entry name" value="SDR_subfam_1"/>
</dbReference>
<evidence type="ECO:0000256" key="3">
    <source>
        <dbReference type="ARBA" id="ARBA00023027"/>
    </source>
</evidence>
<evidence type="ECO:0000256" key="2">
    <source>
        <dbReference type="ARBA" id="ARBA00023002"/>
    </source>
</evidence>
<sequence>MRLSGKTALVTGAAQGIGRSHAVKLAEEGADVVLVDLCRRLDIVGYPMGTEEGLAETAQAVRALGRRAHPAVADVRNPDELSAVVEAGTAELGPLRVVVANASICTVQPVEDLTAEVWQTTLDINLTGVWNTVQASLGSLEESGGGSIVIMGSTGSVVGLPFYLPYVAAKHAVVGVARTLAHELADRNIRVNLIHPTGVDTAQGHSPVLPQLLDKRPDLRGIFANTLPVSRIDPVDLSNALLYLASDESRYVTGAEIRVDAGATIR</sequence>
<dbReference type="Gene3D" id="3.40.50.720">
    <property type="entry name" value="NAD(P)-binding Rossmann-like Domain"/>
    <property type="match status" value="1"/>
</dbReference>
<dbReference type="PANTHER" id="PTHR42760:SF133">
    <property type="entry name" value="3-OXOACYL-[ACYL-CARRIER-PROTEIN] REDUCTASE"/>
    <property type="match status" value="1"/>
</dbReference>
<gene>
    <name evidence="4" type="ORF">GCM10023175_24250</name>
</gene>
<protein>
    <submittedName>
        <fullName evidence="4">Mycofactocin-coupled SDR family oxidoreductase</fullName>
    </submittedName>
</protein>
<dbReference type="PANTHER" id="PTHR42760">
    <property type="entry name" value="SHORT-CHAIN DEHYDROGENASES/REDUCTASES FAMILY MEMBER"/>
    <property type="match status" value="1"/>
</dbReference>
<name>A0ABP8RRN1_9PSEU</name>
<proteinExistence type="inferred from homology"/>
<dbReference type="Proteomes" id="UP001501598">
    <property type="component" value="Unassembled WGS sequence"/>
</dbReference>
<dbReference type="NCBIfam" id="TIGR03971">
    <property type="entry name" value="SDR_subfam_1"/>
    <property type="match status" value="1"/>
</dbReference>
<dbReference type="PRINTS" id="PR00081">
    <property type="entry name" value="GDHRDH"/>
</dbReference>
<dbReference type="InterPro" id="IPR002347">
    <property type="entry name" value="SDR_fam"/>
</dbReference>
<evidence type="ECO:0000313" key="4">
    <source>
        <dbReference type="EMBL" id="GAA4545077.1"/>
    </source>
</evidence>
<dbReference type="InterPro" id="IPR036291">
    <property type="entry name" value="NAD(P)-bd_dom_sf"/>
</dbReference>
<keyword evidence="2" id="KW-0560">Oxidoreductase</keyword>
<reference evidence="5" key="1">
    <citation type="journal article" date="2019" name="Int. J. Syst. Evol. Microbiol.">
        <title>The Global Catalogue of Microorganisms (GCM) 10K type strain sequencing project: providing services to taxonomists for standard genome sequencing and annotation.</title>
        <authorList>
            <consortium name="The Broad Institute Genomics Platform"/>
            <consortium name="The Broad Institute Genome Sequencing Center for Infectious Disease"/>
            <person name="Wu L."/>
            <person name="Ma J."/>
        </authorList>
    </citation>
    <scope>NUCLEOTIDE SEQUENCE [LARGE SCALE GENOMIC DNA]</scope>
    <source>
        <strain evidence="5">JCM 17906</strain>
    </source>
</reference>
<dbReference type="EMBL" id="BAABGT010000030">
    <property type="protein sequence ID" value="GAA4545077.1"/>
    <property type="molecule type" value="Genomic_DNA"/>
</dbReference>
<keyword evidence="5" id="KW-1185">Reference proteome</keyword>
<dbReference type="InterPro" id="IPR020904">
    <property type="entry name" value="Sc_DH/Rdtase_CS"/>
</dbReference>